<organism evidence="1">
    <name type="scientific">Anguilla anguilla</name>
    <name type="common">European freshwater eel</name>
    <name type="synonym">Muraena anguilla</name>
    <dbReference type="NCBI Taxonomy" id="7936"/>
    <lineage>
        <taxon>Eukaryota</taxon>
        <taxon>Metazoa</taxon>
        <taxon>Chordata</taxon>
        <taxon>Craniata</taxon>
        <taxon>Vertebrata</taxon>
        <taxon>Euteleostomi</taxon>
        <taxon>Actinopterygii</taxon>
        <taxon>Neopterygii</taxon>
        <taxon>Teleostei</taxon>
        <taxon>Anguilliformes</taxon>
        <taxon>Anguillidae</taxon>
        <taxon>Anguilla</taxon>
    </lineage>
</organism>
<reference evidence="1" key="1">
    <citation type="submission" date="2014-11" db="EMBL/GenBank/DDBJ databases">
        <authorList>
            <person name="Amaro Gonzalez C."/>
        </authorList>
    </citation>
    <scope>NUCLEOTIDE SEQUENCE</scope>
</reference>
<evidence type="ECO:0000313" key="1">
    <source>
        <dbReference type="EMBL" id="JAH95150.1"/>
    </source>
</evidence>
<proteinExistence type="predicted"/>
<protein>
    <submittedName>
        <fullName evidence="1">Uncharacterized protein</fullName>
    </submittedName>
</protein>
<accession>A0A0E9WZT9</accession>
<dbReference type="AlphaFoldDB" id="A0A0E9WZT9"/>
<sequence length="50" mass="5910">MFNCLNFCFKFPNTVVQYPFYCRGVVLKLHNLKLHKPMSGNVFILILITF</sequence>
<dbReference type="EMBL" id="GBXM01013427">
    <property type="protein sequence ID" value="JAH95150.1"/>
    <property type="molecule type" value="Transcribed_RNA"/>
</dbReference>
<name>A0A0E9WZT9_ANGAN</name>
<reference evidence="1" key="2">
    <citation type="journal article" date="2015" name="Fish Shellfish Immunol.">
        <title>Early steps in the European eel (Anguilla anguilla)-Vibrio vulnificus interaction in the gills: Role of the RtxA13 toxin.</title>
        <authorList>
            <person name="Callol A."/>
            <person name="Pajuelo D."/>
            <person name="Ebbesson L."/>
            <person name="Teles M."/>
            <person name="MacKenzie S."/>
            <person name="Amaro C."/>
        </authorList>
    </citation>
    <scope>NUCLEOTIDE SEQUENCE</scope>
</reference>